<protein>
    <recommendedName>
        <fullName evidence="6">Tetratricopeptide repeat protein 37</fullName>
    </recommendedName>
</protein>
<keyword evidence="1" id="KW-0677">Repeat</keyword>
<proteinExistence type="predicted"/>
<sequence length="1597" mass="179015">MSKQVKAALRAAKQSIQNKEYKDALKHCEEIFKHDEKNYNGLVFYGLCLAELCRKEDSRSAYHDAIAAQPDQILAYQGLVNLYTKHWVAKLTEENTNDLISTYQALIRLTNEKEEKKLFDFYVKLSGAYSSIGKIDDSMKALSNAFLKAGSDGVSRDVIYSEVVECVKIAKPPYSDVQAHLNLVFDAVSHICVQATSSIHSKEDALLHLIICLQNDQRLLREKLGYIIPTSLSFCESQEKSDLGFLILTEIFVQDAKLFDETSLKKYHTLQENYDGTHQNLIKGHQSYHNGDYDTCVELFENCLHDSGEFIPARLLLCEAYTRMHKHSTAETKARRSLHICKTLQTSAVSRNSSWLVRLASISDLKLDLTLCLADALAESGDESSVKLAVATYEKLSKVRPESVEIFLGLAKSSMKLDDLTSASSYLDQVDKVDPDNISSKCWRAYITFMLGEKNRSISSLEELVDADPSSFLAHFLLGKLMWESDPIYRRDKKKCFSFFLKAAKLDVYHGETFLYLGHFYRDVANDRARAVKCYEKAHSLDGQSEAIGAALADQFIVGGDYEAAIKLYENITNVAAAGTCKWAWLRLGLCRLKTSDSSSAIKCFQAALRADANDYICWECLGEGYLSRGSFSAAWKAFSRAHELKPSSVYSIYQMAAIKQILCQYPEAISEYTDVLKISPNYVPALKGLGESHLSMAKFMLTEGRDLTCVDHINEAIQNLASALQTRGQMCCVWKLLGDSCSITRPLHSSCVKILMPKMLSSLQNKDHMDDDVVVLSKMQALEAGEKFYAQALHLHNDASLWHDLALNCFWQSNEEEDKSKQLALANKSLLVLQKAITIENDNHKFWNSLGVVSASENIQNYELAQHSYLKSINLEPNNVEAWSNLGNLYLDQSQIELAHKAFKTAQSLDPSYVNSWVGQALIAESIGSEEAMDLFRHSTELGLHSQASIGYAMWICNTISDSENMSASKLKENIQELNAVAAAVTQMSKYCSRHPHHAWAFSLYGFVLEQSSLLQSSEKAYKHALDVYQLRCESSVDENDKLNLKKMIVQAKSDYARLLRKTGKFSESVKAYRSISPLNKFCDVYGLAISLFRGGKLNEAFTALEQAKLIAPNDDDRIEIMVVMAILLWRQKKKKEARELLESCRNHKIKVVQCLCAFGILQNDNALVESTLQDLIAYDVNNKKQSDVTIDNCLFIAAGMMLQNPSKARVSIQKYIHRFPNEWRFRDILSQLLCSNNSSMACTSAHQSRKNFNKDDVISSQDGKKCRKDHQRMSLTHSATALANGDHRSRSADPLKTCQRFLHSHPYSTKALALLGASCHAHSVLSSFTTDRAVLLPTTQSLAALLAQNSYGKLHAWAVKLNMLSCLVEHKHEVVEDLATKISVDLEESDVIGLLSECDKQFQATGTIDDVTKCEVGNIARSKSATKLTKQLIAHIFDCDGSTDEAVAQIQDELKLSDERGTSVALKSAHLAYQAARRGGDGVDTWCAKAREYINEAIRVSGDLPLVQLMDGLCHRLAASSRKMKPALNKVLNNPTSGNSLCTCKNIAAWYLYMLHHDKNDHQQMTKLLEKWSTLNDSDYYISKIKNLLPLENMT</sequence>
<evidence type="ECO:0000256" key="3">
    <source>
        <dbReference type="PROSITE-ProRule" id="PRU00339"/>
    </source>
</evidence>
<dbReference type="Gene3D" id="1.25.40.10">
    <property type="entry name" value="Tetratricopeptide repeat domain"/>
    <property type="match status" value="5"/>
</dbReference>
<evidence type="ECO:0000313" key="4">
    <source>
        <dbReference type="EMBL" id="CAK8693920.1"/>
    </source>
</evidence>
<dbReference type="Pfam" id="PF13432">
    <property type="entry name" value="TPR_16"/>
    <property type="match status" value="1"/>
</dbReference>
<name>A0ABP0GQ80_CLALP</name>
<gene>
    <name evidence="4" type="ORF">CVLEPA_LOCUS27203</name>
</gene>
<feature type="repeat" description="TPR" evidence="3">
    <location>
        <begin position="881"/>
        <end position="914"/>
    </location>
</feature>
<dbReference type="EMBL" id="CAWYQH010000141">
    <property type="protein sequence ID" value="CAK8693920.1"/>
    <property type="molecule type" value="Genomic_DNA"/>
</dbReference>
<organism evidence="4 5">
    <name type="scientific">Clavelina lepadiformis</name>
    <name type="common">Light-bulb sea squirt</name>
    <name type="synonym">Ascidia lepadiformis</name>
    <dbReference type="NCBI Taxonomy" id="159417"/>
    <lineage>
        <taxon>Eukaryota</taxon>
        <taxon>Metazoa</taxon>
        <taxon>Chordata</taxon>
        <taxon>Tunicata</taxon>
        <taxon>Ascidiacea</taxon>
        <taxon>Aplousobranchia</taxon>
        <taxon>Clavelinidae</taxon>
        <taxon>Clavelina</taxon>
    </lineage>
</organism>
<dbReference type="SUPFAM" id="SSF48452">
    <property type="entry name" value="TPR-like"/>
    <property type="match status" value="4"/>
</dbReference>
<dbReference type="PROSITE" id="PS50005">
    <property type="entry name" value="TPR"/>
    <property type="match status" value="3"/>
</dbReference>
<evidence type="ECO:0000313" key="5">
    <source>
        <dbReference type="Proteomes" id="UP001642483"/>
    </source>
</evidence>
<keyword evidence="5" id="KW-1185">Reference proteome</keyword>
<feature type="repeat" description="TPR" evidence="3">
    <location>
        <begin position="582"/>
        <end position="615"/>
    </location>
</feature>
<evidence type="ECO:0000256" key="2">
    <source>
        <dbReference type="ARBA" id="ARBA00022803"/>
    </source>
</evidence>
<dbReference type="InterPro" id="IPR011990">
    <property type="entry name" value="TPR-like_helical_dom_sf"/>
</dbReference>
<feature type="repeat" description="TPR" evidence="3">
    <location>
        <begin position="616"/>
        <end position="649"/>
    </location>
</feature>
<dbReference type="SMART" id="SM00028">
    <property type="entry name" value="TPR"/>
    <property type="match status" value="10"/>
</dbReference>
<dbReference type="InterPro" id="IPR039226">
    <property type="entry name" value="Ski3/TTC37"/>
</dbReference>
<dbReference type="InterPro" id="IPR019734">
    <property type="entry name" value="TPR_rpt"/>
</dbReference>
<comment type="caution">
    <text evidence="4">The sequence shown here is derived from an EMBL/GenBank/DDBJ whole genome shotgun (WGS) entry which is preliminary data.</text>
</comment>
<dbReference type="PANTHER" id="PTHR15704">
    <property type="entry name" value="SUPERKILLER 3 PROTEIN-RELATED"/>
    <property type="match status" value="1"/>
</dbReference>
<dbReference type="Proteomes" id="UP001642483">
    <property type="component" value="Unassembled WGS sequence"/>
</dbReference>
<dbReference type="Pfam" id="PF13431">
    <property type="entry name" value="TPR_17"/>
    <property type="match status" value="1"/>
</dbReference>
<reference evidence="4 5" key="1">
    <citation type="submission" date="2024-02" db="EMBL/GenBank/DDBJ databases">
        <authorList>
            <person name="Daric V."/>
            <person name="Darras S."/>
        </authorList>
    </citation>
    <scope>NUCLEOTIDE SEQUENCE [LARGE SCALE GENOMIC DNA]</scope>
</reference>
<evidence type="ECO:0008006" key="6">
    <source>
        <dbReference type="Google" id="ProtNLM"/>
    </source>
</evidence>
<evidence type="ECO:0000256" key="1">
    <source>
        <dbReference type="ARBA" id="ARBA00022737"/>
    </source>
</evidence>
<accession>A0ABP0GQ80</accession>
<keyword evidence="2 3" id="KW-0802">TPR repeat</keyword>
<dbReference type="PANTHER" id="PTHR15704:SF7">
    <property type="entry name" value="SUPERKILLER COMPLEX PROTEIN 3"/>
    <property type="match status" value="1"/>
</dbReference>